<dbReference type="Pfam" id="PF00550">
    <property type="entry name" value="PP-binding"/>
    <property type="match status" value="1"/>
</dbReference>
<dbReference type="InterPro" id="IPR036736">
    <property type="entry name" value="ACP-like_sf"/>
</dbReference>
<dbReference type="GeneID" id="63979775"/>
<dbReference type="Proteomes" id="UP000192445">
    <property type="component" value="Chromosome"/>
</dbReference>
<name>A0A1V0U8Q2_STRVN</name>
<sequence length="86" mass="9168">MQQLDLPTLIGLLRTSGGSDTHDLNGDVLDVAFADLGYDSLCLLQVTGVIERDAGVALDEQVLEEAETPRQYIAAVNRVLSPQATA</sequence>
<dbReference type="KEGG" id="svu:B1H20_09515"/>
<evidence type="ECO:0000313" key="3">
    <source>
        <dbReference type="Proteomes" id="UP000192445"/>
    </source>
</evidence>
<evidence type="ECO:0000259" key="1">
    <source>
        <dbReference type="Pfam" id="PF00550"/>
    </source>
</evidence>
<organism evidence="2 3">
    <name type="scientific">Streptomyces violaceoruber</name>
    <dbReference type="NCBI Taxonomy" id="1935"/>
    <lineage>
        <taxon>Bacteria</taxon>
        <taxon>Bacillati</taxon>
        <taxon>Actinomycetota</taxon>
        <taxon>Actinomycetes</taxon>
        <taxon>Kitasatosporales</taxon>
        <taxon>Streptomycetaceae</taxon>
        <taxon>Streptomyces</taxon>
        <taxon>Streptomyces violaceoruber group</taxon>
    </lineage>
</organism>
<evidence type="ECO:0000313" key="2">
    <source>
        <dbReference type="EMBL" id="ARF61613.1"/>
    </source>
</evidence>
<gene>
    <name evidence="2" type="ORF">B1H20_09515</name>
</gene>
<protein>
    <recommendedName>
        <fullName evidence="1">Carrier domain-containing protein</fullName>
    </recommendedName>
</protein>
<proteinExistence type="predicted"/>
<feature type="domain" description="Carrier" evidence="1">
    <location>
        <begin position="29"/>
        <end position="75"/>
    </location>
</feature>
<dbReference type="InterPro" id="IPR009081">
    <property type="entry name" value="PP-bd_ACP"/>
</dbReference>
<dbReference type="STRING" id="1935.B1H20_09515"/>
<dbReference type="OrthoDB" id="3537906at2"/>
<reference evidence="2 3" key="1">
    <citation type="submission" date="2017-03" db="EMBL/GenBank/DDBJ databases">
        <title>Complete Genome Sequence of a natural compounds producer, Streptomyces violaceus S21.</title>
        <authorList>
            <person name="Zhong C."/>
            <person name="Zhao Z."/>
            <person name="Fu J."/>
            <person name="Zong G."/>
            <person name="Qin R."/>
            <person name="Cao G."/>
        </authorList>
    </citation>
    <scope>NUCLEOTIDE SEQUENCE [LARGE SCALE GENOMIC DNA]</scope>
    <source>
        <strain evidence="2 3">S21</strain>
    </source>
</reference>
<dbReference type="SUPFAM" id="SSF47336">
    <property type="entry name" value="ACP-like"/>
    <property type="match status" value="1"/>
</dbReference>
<dbReference type="AlphaFoldDB" id="A0A1V0U8Q2"/>
<dbReference type="EMBL" id="CP020570">
    <property type="protein sequence ID" value="ARF61613.1"/>
    <property type="molecule type" value="Genomic_DNA"/>
</dbReference>
<dbReference type="Gene3D" id="1.10.1200.10">
    <property type="entry name" value="ACP-like"/>
    <property type="match status" value="1"/>
</dbReference>
<dbReference type="RefSeq" id="WP_030119088.1">
    <property type="nucleotide sequence ID" value="NZ_CP020570.1"/>
</dbReference>
<accession>A0A1V0U8Q2</accession>